<reference evidence="1" key="1">
    <citation type="submission" date="2022-08" db="EMBL/GenBank/DDBJ databases">
        <title>Genome sequencing of Pelomonas sp. UHG3.</title>
        <authorList>
            <person name="So Y."/>
        </authorList>
    </citation>
    <scope>NUCLEOTIDE SEQUENCE</scope>
    <source>
        <strain evidence="1">UHG3</strain>
    </source>
</reference>
<organism evidence="1 2">
    <name type="scientific">Roseateles hydrophilus</name>
    <dbReference type="NCBI Taxonomy" id="2975054"/>
    <lineage>
        <taxon>Bacteria</taxon>
        <taxon>Pseudomonadati</taxon>
        <taxon>Pseudomonadota</taxon>
        <taxon>Betaproteobacteria</taxon>
        <taxon>Burkholderiales</taxon>
        <taxon>Sphaerotilaceae</taxon>
        <taxon>Roseateles</taxon>
    </lineage>
</organism>
<accession>A0ACC6C7R0</accession>
<proteinExistence type="predicted"/>
<evidence type="ECO:0000313" key="2">
    <source>
        <dbReference type="Proteomes" id="UP001076464"/>
    </source>
</evidence>
<name>A0ACC6C7R0_9BURK</name>
<gene>
    <name evidence="1" type="ORF">NYO99_05810</name>
</gene>
<comment type="caution">
    <text evidence="1">The sequence shown here is derived from an EMBL/GenBank/DDBJ whole genome shotgun (WGS) entry which is preliminary data.</text>
</comment>
<evidence type="ECO:0000313" key="1">
    <source>
        <dbReference type="EMBL" id="MCY4744483.1"/>
    </source>
</evidence>
<dbReference type="Proteomes" id="UP001076464">
    <property type="component" value="Unassembled WGS sequence"/>
</dbReference>
<keyword evidence="2" id="KW-1185">Reference proteome</keyword>
<dbReference type="EMBL" id="JAPPUY010000001">
    <property type="protein sequence ID" value="MCY4744483.1"/>
    <property type="molecule type" value="Genomic_DNA"/>
</dbReference>
<sequence>MRAARWALIAATAMAGLGFAALSLWQMQRLGWKQDLMARVEQRLQAEPVSPPAPAAWATLGPADEYRRLRLHGQFERGEVLVQATTALGGGHWVMAPLRLADGSVVLVNRGFVSPERRAAEAREAPVGVVELTGLLRLTEPGGGPLRANVPAEGRWYSRDVAGIAAQLGLGGAVAPFFVDEAADPAQPQRWPRPGLTVVRFANNHAVYAATWLALAVMAAAAAVYLVREERRRLPS</sequence>
<protein>
    <submittedName>
        <fullName evidence="1">SURF1 family protein</fullName>
    </submittedName>
</protein>